<sequence length="588" mass="67742">MQQFQTGNRFMSINTDESDFRFSLELIEVNDGVEYIRFMMDAEEARIPKSVQISWMHPAIDVSGYWDPGANREKGLRIDFSAPFQSKATSLAPVCSVYNGEGRNRLTAAFSDAMRPLRMRAGIHEETAEIEAWLELFIEASPPIRHYEAVIRIDTRDMFYADGLREVGEWWAGLPAYAPASVPETARLPMYSTWYSFHQKLDPGEIERQCKLAKELGCGAVIVDDGWQTDDNQRGYAYCGDWEVAPKRIPDMRRFVDNVHALGMKFILWYSVPFVGRHSKAWDRFKDKFMNSYGEDTAVLDPRFPEVREYLIGTYEEALRAWDLDGFKLDFVDSFNLSEELRYSLGEGRDYDSVPEAVDRLLSDVMLRLRAIKPDIMIEFRQNYVGPLMRKYGNMFRVADCPNNYSQNRIGSIDIRLLSGHTAVHSDMMMWNGQESPEKVALQFIHSLFSVPQVSVRMDRVPESHRQVIAFWLGFWREHRELLLDGKLRPESPEYMYPVVYAEDERQWLAALYSDRIVHIDSFGHESFLFVNGTSNDSIAVHLADRLEGILTVLDCLGNELSAQTVCLQEGLHALKVPPSGMIRLRHK</sequence>
<comment type="caution">
    <text evidence="1">The sequence shown here is derived from an EMBL/GenBank/DDBJ whole genome shotgun (WGS) entry which is preliminary data.</text>
</comment>
<dbReference type="InterPro" id="IPR050985">
    <property type="entry name" value="Alpha-glycosidase_related"/>
</dbReference>
<gene>
    <name evidence="1" type="ORF">P9847_17785</name>
</gene>
<dbReference type="InterPro" id="IPR002252">
    <property type="entry name" value="Glyco_hydro_36"/>
</dbReference>
<accession>A0ABU6PWB3</accession>
<dbReference type="InterPro" id="IPR017853">
    <property type="entry name" value="GH"/>
</dbReference>
<dbReference type="CDD" id="cd14791">
    <property type="entry name" value="GH36"/>
    <property type="match status" value="1"/>
</dbReference>
<dbReference type="Gene3D" id="3.20.20.70">
    <property type="entry name" value="Aldolase class I"/>
    <property type="match status" value="1"/>
</dbReference>
<proteinExistence type="predicted"/>
<dbReference type="EMBL" id="JARTLD010000045">
    <property type="protein sequence ID" value="MED5019165.1"/>
    <property type="molecule type" value="Genomic_DNA"/>
</dbReference>
<dbReference type="RefSeq" id="WP_328279958.1">
    <property type="nucleotide sequence ID" value="NZ_JARTLD010000045.1"/>
</dbReference>
<protein>
    <submittedName>
        <fullName evidence="1">Alpha-galactosidase</fullName>
    </submittedName>
</protein>
<name>A0ABU6PWB3_9BACL</name>
<evidence type="ECO:0000313" key="1">
    <source>
        <dbReference type="EMBL" id="MED5019165.1"/>
    </source>
</evidence>
<organism evidence="1 2">
    <name type="scientific">Paenibacillus chibensis</name>
    <dbReference type="NCBI Taxonomy" id="59846"/>
    <lineage>
        <taxon>Bacteria</taxon>
        <taxon>Bacillati</taxon>
        <taxon>Bacillota</taxon>
        <taxon>Bacilli</taxon>
        <taxon>Bacillales</taxon>
        <taxon>Paenibacillaceae</taxon>
        <taxon>Paenibacillus</taxon>
    </lineage>
</organism>
<reference evidence="1 2" key="1">
    <citation type="submission" date="2023-03" db="EMBL/GenBank/DDBJ databases">
        <title>Bacillus Genome Sequencing.</title>
        <authorList>
            <person name="Dunlap C."/>
        </authorList>
    </citation>
    <scope>NUCLEOTIDE SEQUENCE [LARGE SCALE GENOMIC DNA]</scope>
    <source>
        <strain evidence="1 2">NRS-52</strain>
    </source>
</reference>
<dbReference type="SUPFAM" id="SSF51445">
    <property type="entry name" value="(Trans)glycosidases"/>
    <property type="match status" value="1"/>
</dbReference>
<dbReference type="Pfam" id="PF02065">
    <property type="entry name" value="Melibiase"/>
    <property type="match status" value="1"/>
</dbReference>
<dbReference type="Proteomes" id="UP001343257">
    <property type="component" value="Unassembled WGS sequence"/>
</dbReference>
<dbReference type="PANTHER" id="PTHR43053">
    <property type="entry name" value="GLYCOSIDASE FAMILY 31"/>
    <property type="match status" value="1"/>
</dbReference>
<dbReference type="InterPro" id="IPR013785">
    <property type="entry name" value="Aldolase_TIM"/>
</dbReference>
<evidence type="ECO:0000313" key="2">
    <source>
        <dbReference type="Proteomes" id="UP001343257"/>
    </source>
</evidence>
<keyword evidence="2" id="KW-1185">Reference proteome</keyword>